<dbReference type="SUPFAM" id="SSF53067">
    <property type="entry name" value="Actin-like ATPase domain"/>
    <property type="match status" value="2"/>
</dbReference>
<keyword evidence="4" id="KW-0067">ATP-binding</keyword>
<evidence type="ECO:0000259" key="8">
    <source>
        <dbReference type="Pfam" id="PF02782"/>
    </source>
</evidence>
<keyword evidence="5" id="KW-0054">Arabinose catabolism</keyword>
<comment type="caution">
    <text evidence="9">The sequence shown here is derived from an EMBL/GenBank/DDBJ whole genome shotgun (WGS) entry which is preliminary data.</text>
</comment>
<accession>A0ABT1C9W7</accession>
<feature type="domain" description="Carbohydrate kinase FGGY N-terminal" evidence="7">
    <location>
        <begin position="3"/>
        <end position="282"/>
    </location>
</feature>
<evidence type="ECO:0000256" key="5">
    <source>
        <dbReference type="ARBA" id="ARBA00022935"/>
    </source>
</evidence>
<reference evidence="9 10" key="1">
    <citation type="submission" date="2022-06" db="EMBL/GenBank/DDBJ databases">
        <title>Mesorhizobium sp. strain RP14 Genome sequencing and assembly.</title>
        <authorList>
            <person name="Kim I."/>
        </authorList>
    </citation>
    <scope>NUCLEOTIDE SEQUENCE [LARGE SCALE GENOMIC DNA]</scope>
    <source>
        <strain evidence="10">RP14(2022)</strain>
    </source>
</reference>
<dbReference type="InterPro" id="IPR018484">
    <property type="entry name" value="FGGY_N"/>
</dbReference>
<evidence type="ECO:0000256" key="2">
    <source>
        <dbReference type="ARBA" id="ARBA00022741"/>
    </source>
</evidence>
<proteinExistence type="predicted"/>
<dbReference type="Pfam" id="PF02782">
    <property type="entry name" value="FGGY_C"/>
    <property type="match status" value="1"/>
</dbReference>
<dbReference type="EC" id="2.7.1.16" evidence="9"/>
<dbReference type="InterPro" id="IPR000577">
    <property type="entry name" value="Carb_kinase_FGGY"/>
</dbReference>
<gene>
    <name evidence="9" type="ORF">NGM99_17755</name>
</gene>
<evidence type="ECO:0000313" key="9">
    <source>
        <dbReference type="EMBL" id="MCO6051633.1"/>
    </source>
</evidence>
<evidence type="ECO:0000256" key="1">
    <source>
        <dbReference type="ARBA" id="ARBA00022679"/>
    </source>
</evidence>
<name>A0ABT1C9W7_9HYPH</name>
<dbReference type="PANTHER" id="PTHR43435">
    <property type="entry name" value="RIBULOKINASE"/>
    <property type="match status" value="1"/>
</dbReference>
<dbReference type="InterPro" id="IPR043129">
    <property type="entry name" value="ATPase_NBD"/>
</dbReference>
<dbReference type="CDD" id="cd07781">
    <property type="entry name" value="ASKHA_NBD_FGGY_L-RBK"/>
    <property type="match status" value="1"/>
</dbReference>
<dbReference type="InterPro" id="IPR005929">
    <property type="entry name" value="Ribulokinase"/>
</dbReference>
<evidence type="ECO:0000256" key="6">
    <source>
        <dbReference type="ARBA" id="ARBA00023277"/>
    </source>
</evidence>
<dbReference type="PIRSF" id="PIRSF000538">
    <property type="entry name" value="GlpK"/>
    <property type="match status" value="1"/>
</dbReference>
<keyword evidence="1 9" id="KW-0808">Transferase</keyword>
<organism evidence="9 10">
    <name type="scientific">Mesorhizobium liriopis</name>
    <dbReference type="NCBI Taxonomy" id="2953882"/>
    <lineage>
        <taxon>Bacteria</taxon>
        <taxon>Pseudomonadati</taxon>
        <taxon>Pseudomonadota</taxon>
        <taxon>Alphaproteobacteria</taxon>
        <taxon>Hyphomicrobiales</taxon>
        <taxon>Phyllobacteriaceae</taxon>
        <taxon>Mesorhizobium</taxon>
    </lineage>
</organism>
<dbReference type="Pfam" id="PF00370">
    <property type="entry name" value="FGGY_N"/>
    <property type="match status" value="1"/>
</dbReference>
<dbReference type="InterPro" id="IPR018485">
    <property type="entry name" value="FGGY_C"/>
</dbReference>
<dbReference type="Gene3D" id="3.30.420.40">
    <property type="match status" value="2"/>
</dbReference>
<dbReference type="RefSeq" id="WP_252821371.1">
    <property type="nucleotide sequence ID" value="NZ_JAMXQS010000008.1"/>
</dbReference>
<keyword evidence="3" id="KW-0418">Kinase</keyword>
<dbReference type="PANTHER" id="PTHR43435:SF4">
    <property type="entry name" value="FGGY CARBOHYDRATE KINASE DOMAIN-CONTAINING PROTEIN"/>
    <property type="match status" value="1"/>
</dbReference>
<evidence type="ECO:0000256" key="3">
    <source>
        <dbReference type="ARBA" id="ARBA00022777"/>
    </source>
</evidence>
<evidence type="ECO:0000313" key="10">
    <source>
        <dbReference type="Proteomes" id="UP001205906"/>
    </source>
</evidence>
<evidence type="ECO:0000256" key="4">
    <source>
        <dbReference type="ARBA" id="ARBA00022840"/>
    </source>
</evidence>
<keyword evidence="6" id="KW-0119">Carbohydrate metabolism</keyword>
<keyword evidence="10" id="KW-1185">Reference proteome</keyword>
<dbReference type="Proteomes" id="UP001205906">
    <property type="component" value="Unassembled WGS sequence"/>
</dbReference>
<dbReference type="EMBL" id="JAMXQS010000008">
    <property type="protein sequence ID" value="MCO6051633.1"/>
    <property type="molecule type" value="Genomic_DNA"/>
</dbReference>
<dbReference type="NCBIfam" id="NF003154">
    <property type="entry name" value="PRK04123.1"/>
    <property type="match status" value="1"/>
</dbReference>
<keyword evidence="2" id="KW-0547">Nucleotide-binding</keyword>
<feature type="domain" description="Carbohydrate kinase FGGY C-terminal" evidence="8">
    <location>
        <begin position="291"/>
        <end position="482"/>
    </location>
</feature>
<protein>
    <submittedName>
        <fullName evidence="9">Ribulokinase</fullName>
        <ecNumber evidence="9">2.7.1.16</ecNumber>
    </submittedName>
</protein>
<sequence>MFTIGIDYGTNSVRALVVRSSDGAEFGSAVVNYPSGTQGVLLDPANHHLARQHPGDYLFGLEESVRGALAEAEGKDGFSADQVVGLGVDTTGSSPLPVDAQNQALGLLPEWKSKLAAQCWLWKDHTSWREAQSITQRAAELRPQYIAKCGGTYSSEWFWAKIWRCLNSAPDVFEAAHSWVELADWVPSVLAGVTDPRLIKRGVCAAGHKAMYAEDWGGLPDKEFLSALDPKLADLRDRLYDTAYDASEAAGNLCADWAEKLGLKPGIPIAIGEFDVHYGAIGCGVTEGTLVKVIGTSTCDCGVVSADKTVADIPGICGIVKGAILPGYYGIEAGQSAVGDIFKWWVEGVCKGDAALHGELTREAEALRPGQSGLLALDWNNGNRTILVDQLLTGLLVGQTLYTTRAEIYRALIEATAFGARAIIERIREYGVRIDRVVCTGGIAEKNALLMQIYADVTGCTMQVAASSQTCALGSAISAAVLAGAHPSFEAAQAAMTSLLPVEYTPRAAEQATYEELYRLYRDLHDSFGGLSRSADLSGVMKSLLEIKSAASGE</sequence>
<evidence type="ECO:0000259" key="7">
    <source>
        <dbReference type="Pfam" id="PF00370"/>
    </source>
</evidence>
<dbReference type="GO" id="GO:0008741">
    <property type="term" value="F:ribulokinase activity"/>
    <property type="evidence" value="ECO:0007669"/>
    <property type="project" value="UniProtKB-EC"/>
</dbReference>